<feature type="domain" description="NADH:ubiquinone oxidoreductase intermediate-associated protein 30" evidence="5">
    <location>
        <begin position="107"/>
        <end position="274"/>
    </location>
</feature>
<evidence type="ECO:0000313" key="7">
    <source>
        <dbReference type="EMBL" id="JAG72918.1"/>
    </source>
</evidence>
<dbReference type="GO" id="GO:0005739">
    <property type="term" value="C:mitochondrion"/>
    <property type="evidence" value="ECO:0007669"/>
    <property type="project" value="UniProtKB-SubCell"/>
</dbReference>
<dbReference type="GO" id="GO:0006120">
    <property type="term" value="P:mitochondrial electron transport, NADH to ubiquinone"/>
    <property type="evidence" value="ECO:0007669"/>
    <property type="project" value="TreeGrafter"/>
</dbReference>
<dbReference type="GeneID" id="105268566"/>
<evidence type="ECO:0000259" key="5">
    <source>
        <dbReference type="Pfam" id="PF08547"/>
    </source>
</evidence>
<dbReference type="CTD" id="100034914"/>
<evidence type="ECO:0000313" key="6">
    <source>
        <dbReference type="EMBL" id="JAG72908.1"/>
    </source>
</evidence>
<evidence type="ECO:0000256" key="1">
    <source>
        <dbReference type="ARBA" id="ARBA00004173"/>
    </source>
</evidence>
<keyword evidence="4" id="KW-0143">Chaperone</keyword>
<name>A0A0C9R8N4_9HYME</name>
<accession>A0A9R1U2F1</accession>
<organism evidence="7">
    <name type="scientific">Fopius arisanus</name>
    <dbReference type="NCBI Taxonomy" id="64838"/>
    <lineage>
        <taxon>Eukaryota</taxon>
        <taxon>Metazoa</taxon>
        <taxon>Ecdysozoa</taxon>
        <taxon>Arthropoda</taxon>
        <taxon>Hexapoda</taxon>
        <taxon>Insecta</taxon>
        <taxon>Pterygota</taxon>
        <taxon>Neoptera</taxon>
        <taxon>Endopterygota</taxon>
        <taxon>Hymenoptera</taxon>
        <taxon>Apocrita</taxon>
        <taxon>Ichneumonoidea</taxon>
        <taxon>Braconidae</taxon>
        <taxon>Opiinae</taxon>
        <taxon>Fopius</taxon>
    </lineage>
</organism>
<dbReference type="PANTHER" id="PTHR13194">
    <property type="entry name" value="COMPLEX I INTERMEDIATE-ASSOCIATED PROTEIN 30"/>
    <property type="match status" value="1"/>
</dbReference>
<dbReference type="PANTHER" id="PTHR13194:SF18">
    <property type="entry name" value="COMPLEX I INTERMEDIATE-ASSOCIATED PROTEIN 30, MITOCHONDRIAL"/>
    <property type="match status" value="1"/>
</dbReference>
<dbReference type="InterPro" id="IPR039131">
    <property type="entry name" value="NDUFAF1"/>
</dbReference>
<dbReference type="InterPro" id="IPR013857">
    <property type="entry name" value="NADH-UbQ_OxRdtase-assoc_prot30"/>
</dbReference>
<keyword evidence="9" id="KW-1185">Reference proteome</keyword>
<reference evidence="10" key="2">
    <citation type="submission" date="2025-04" db="UniProtKB">
        <authorList>
            <consortium name="RefSeq"/>
        </authorList>
    </citation>
    <scope>IDENTIFICATION</scope>
    <source>
        <strain evidence="10">USDA-PBARC FA_bdor</strain>
        <tissue evidence="10">Whole organism</tissue>
    </source>
</reference>
<dbReference type="InterPro" id="IPR008979">
    <property type="entry name" value="Galactose-bd-like_sf"/>
</dbReference>
<dbReference type="Pfam" id="PF08547">
    <property type="entry name" value="CIA30"/>
    <property type="match status" value="1"/>
</dbReference>
<sequence>MVYTMVTPLVARLVNMCNLKNQLLRHLHISQKALVFHEVDPKSGYPHISDYKEEKLNPLQRIYKGYFQFIEECKKLGEEIKDSLHVDPTLLVYPEEVDVQWKFNGDPKILDKWIVTCDSDYNHGFSKATLELSSTGAGVFSGRLDTRVPKDGILNLAGFCNIRSVVPRGPFKIVKPFQWFRYTHLILRVRGDGRSYMIYLHLKNEYDIMWADLHGFPLYTRGGPYWQYVKIPFSKFFLTNRGRIQDSQAPIRLWEVLSIGITATGIPGPFNLEIDYIGVQQDPKHREEFAYEMYKPPHPYYI</sequence>
<keyword evidence="3" id="KW-0496">Mitochondrion</keyword>
<comment type="similarity">
    <text evidence="2">Belongs to the CIA30 family.</text>
</comment>
<dbReference type="KEGG" id="fas:105268566"/>
<evidence type="ECO:0000313" key="9">
    <source>
        <dbReference type="Proteomes" id="UP000694866"/>
    </source>
</evidence>
<reference evidence="7" key="1">
    <citation type="submission" date="2015-01" db="EMBL/GenBank/DDBJ databases">
        <title>Transcriptome Assembly of Fopius arisanus.</title>
        <authorList>
            <person name="Geib S."/>
        </authorList>
    </citation>
    <scope>NUCLEOTIDE SEQUENCE</scope>
</reference>
<comment type="subcellular location">
    <subcellularLocation>
        <location evidence="1">Mitochondrion</location>
    </subcellularLocation>
</comment>
<protein>
    <submittedName>
        <fullName evidence="6">CG7598_0 protein</fullName>
    </submittedName>
    <submittedName>
        <fullName evidence="7">CG7598_1 protein</fullName>
    </submittedName>
    <submittedName>
        <fullName evidence="8">CG7598_2 protein</fullName>
    </submittedName>
    <submittedName>
        <fullName evidence="10">Probable complex I intermediate-associated protein 30, mitochondrial</fullName>
    </submittedName>
</protein>
<dbReference type="RefSeq" id="XP_011306536.1">
    <property type="nucleotide sequence ID" value="XM_011308234.1"/>
</dbReference>
<accession>A0A0C9R8N4</accession>
<dbReference type="SUPFAM" id="SSF49785">
    <property type="entry name" value="Galactose-binding domain-like"/>
    <property type="match status" value="1"/>
</dbReference>
<dbReference type="AlphaFoldDB" id="A0A0C9R8N4"/>
<dbReference type="GO" id="GO:0051082">
    <property type="term" value="F:unfolded protein binding"/>
    <property type="evidence" value="ECO:0007669"/>
    <property type="project" value="TreeGrafter"/>
</dbReference>
<evidence type="ECO:0000313" key="8">
    <source>
        <dbReference type="EMBL" id="JAG77987.1"/>
    </source>
</evidence>
<evidence type="ECO:0000256" key="4">
    <source>
        <dbReference type="ARBA" id="ARBA00023186"/>
    </source>
</evidence>
<proteinExistence type="inferred from homology"/>
<evidence type="ECO:0000256" key="3">
    <source>
        <dbReference type="ARBA" id="ARBA00023128"/>
    </source>
</evidence>
<dbReference type="EMBL" id="GBYB01003141">
    <property type="protein sequence ID" value="JAG72908.1"/>
    <property type="molecule type" value="Transcribed_RNA"/>
</dbReference>
<dbReference type="EMBL" id="GBYB01003151">
    <property type="protein sequence ID" value="JAG72918.1"/>
    <property type="molecule type" value="Transcribed_RNA"/>
</dbReference>
<evidence type="ECO:0000313" key="10">
    <source>
        <dbReference type="RefSeq" id="XP_011306536.1"/>
    </source>
</evidence>
<dbReference type="GO" id="GO:0032981">
    <property type="term" value="P:mitochondrial respiratory chain complex I assembly"/>
    <property type="evidence" value="ECO:0007669"/>
    <property type="project" value="TreeGrafter"/>
</dbReference>
<dbReference type="OrthoDB" id="42561at2759"/>
<evidence type="ECO:0000256" key="2">
    <source>
        <dbReference type="ARBA" id="ARBA00007884"/>
    </source>
</evidence>
<gene>
    <name evidence="7" type="primary">CG7598_1</name>
    <name evidence="6" type="synonym">CG7598_0</name>
    <name evidence="8" type="synonym">CG7598_2</name>
    <name evidence="10" type="synonym">CIA30</name>
    <name evidence="7" type="ORF">g.39976</name>
    <name evidence="8" type="ORF">g.39977</name>
    <name evidence="6" type="ORF">g.39981</name>
</gene>
<dbReference type="EMBL" id="GBYB01008220">
    <property type="protein sequence ID" value="JAG77987.1"/>
    <property type="molecule type" value="Transcribed_RNA"/>
</dbReference>
<dbReference type="Proteomes" id="UP000694866">
    <property type="component" value="Unplaced"/>
</dbReference>